<gene>
    <name evidence="2" type="ORF">EHUX00137_LOCUS39901</name>
</gene>
<evidence type="ECO:0000256" key="1">
    <source>
        <dbReference type="SAM" id="MobiDB-lite"/>
    </source>
</evidence>
<organism evidence="2">
    <name type="scientific">Emiliania huxleyi</name>
    <name type="common">Coccolithophore</name>
    <name type="synonym">Pontosphaera huxleyi</name>
    <dbReference type="NCBI Taxonomy" id="2903"/>
    <lineage>
        <taxon>Eukaryota</taxon>
        <taxon>Haptista</taxon>
        <taxon>Haptophyta</taxon>
        <taxon>Prymnesiophyceae</taxon>
        <taxon>Isochrysidales</taxon>
        <taxon>Noelaerhabdaceae</taxon>
        <taxon>Emiliania</taxon>
    </lineage>
</organism>
<protein>
    <submittedName>
        <fullName evidence="2">Uncharacterized protein</fullName>
    </submittedName>
</protein>
<accession>A0A7S3X032</accession>
<name>A0A7S3X032_EMIHU</name>
<reference evidence="2" key="1">
    <citation type="submission" date="2021-01" db="EMBL/GenBank/DDBJ databases">
        <authorList>
            <person name="Corre E."/>
            <person name="Pelletier E."/>
            <person name="Niang G."/>
            <person name="Scheremetjew M."/>
            <person name="Finn R."/>
            <person name="Kale V."/>
            <person name="Holt S."/>
            <person name="Cochrane G."/>
            <person name="Meng A."/>
            <person name="Brown T."/>
            <person name="Cohen L."/>
        </authorList>
    </citation>
    <scope>NUCLEOTIDE SEQUENCE</scope>
    <source>
        <strain evidence="2">379</strain>
    </source>
</reference>
<evidence type="ECO:0000313" key="2">
    <source>
        <dbReference type="EMBL" id="CAE0586748.1"/>
    </source>
</evidence>
<sequence>MSATARLAAPASPGRTPASLKWRRDAHTTTRLLPSMGGKAPPPSASRSSLQFQGCVGQRSEWTISGGCPPWYPHALASPGVRRSTSKAVTKASPRTCPPLATPAPCADGAPPAAALST</sequence>
<feature type="region of interest" description="Disordered" evidence="1">
    <location>
        <begin position="1"/>
        <end position="52"/>
    </location>
</feature>
<proteinExistence type="predicted"/>
<dbReference type="AlphaFoldDB" id="A0A7S3X032"/>
<dbReference type="EMBL" id="HBIR01051132">
    <property type="protein sequence ID" value="CAE0586748.1"/>
    <property type="molecule type" value="Transcribed_RNA"/>
</dbReference>
<feature type="compositionally biased region" description="Low complexity" evidence="1">
    <location>
        <begin position="103"/>
        <end position="118"/>
    </location>
</feature>
<feature type="region of interest" description="Disordered" evidence="1">
    <location>
        <begin position="82"/>
        <end position="118"/>
    </location>
</feature>